<dbReference type="SUPFAM" id="SSF88659">
    <property type="entry name" value="Sigma3 and sigma4 domains of RNA polymerase sigma factors"/>
    <property type="match status" value="1"/>
</dbReference>
<gene>
    <name evidence="1" type="ORF">SAMN03080594_103267</name>
</gene>
<dbReference type="OrthoDB" id="1226308at2"/>
<dbReference type="GO" id="GO:0006352">
    <property type="term" value="P:DNA-templated transcription initiation"/>
    <property type="evidence" value="ECO:0007669"/>
    <property type="project" value="InterPro"/>
</dbReference>
<dbReference type="AlphaFoldDB" id="A0A1M5AIW5"/>
<proteinExistence type="predicted"/>
<protein>
    <submittedName>
        <fullName evidence="1">RNA polymerase sigma factor, sigma-70 family</fullName>
    </submittedName>
</protein>
<evidence type="ECO:0000313" key="2">
    <source>
        <dbReference type="Proteomes" id="UP000184406"/>
    </source>
</evidence>
<sequence>MKESVNIFQSQREFHVFVANSFSDLRRLKKEGDLKAFNQLLLKAMPEVRRYVQKNLNRAVVKGKIDRNRYKADDIIDQLFIEVYDHLDEINNKNELHPWMFKKVDELLETIFVDEEFDALFLENIDTYSKPEWDSMQEKFTTDGDGDLIMNEELDDISYAKDDYVLNHIFVGDDDQKVILQLDKELGAENIRKHSEMVLYHMPEQMRRVFELFTEHQFDITEIAKIHNSTVQEIESLLKTARKSLRASFIKRYLD</sequence>
<keyword evidence="2" id="KW-1185">Reference proteome</keyword>
<accession>A0A1M5AIW5</accession>
<dbReference type="RefSeq" id="WP_072861878.1">
    <property type="nucleotide sequence ID" value="NZ_FQUX01000003.1"/>
</dbReference>
<dbReference type="GO" id="GO:0003700">
    <property type="term" value="F:DNA-binding transcription factor activity"/>
    <property type="evidence" value="ECO:0007669"/>
    <property type="project" value="InterPro"/>
</dbReference>
<name>A0A1M5AIW5_9FLAO</name>
<dbReference type="Proteomes" id="UP000184406">
    <property type="component" value="Unassembled WGS sequence"/>
</dbReference>
<dbReference type="InterPro" id="IPR036388">
    <property type="entry name" value="WH-like_DNA-bd_sf"/>
</dbReference>
<dbReference type="InterPro" id="IPR013325">
    <property type="entry name" value="RNA_pol_sigma_r2"/>
</dbReference>
<dbReference type="EMBL" id="FQUX01000003">
    <property type="protein sequence ID" value="SHF30219.1"/>
    <property type="molecule type" value="Genomic_DNA"/>
</dbReference>
<dbReference type="Gene3D" id="1.10.10.10">
    <property type="entry name" value="Winged helix-like DNA-binding domain superfamily/Winged helix DNA-binding domain"/>
    <property type="match status" value="1"/>
</dbReference>
<reference evidence="2" key="1">
    <citation type="submission" date="2016-11" db="EMBL/GenBank/DDBJ databases">
        <authorList>
            <person name="Varghese N."/>
            <person name="Submissions S."/>
        </authorList>
    </citation>
    <scope>NUCLEOTIDE SEQUENCE [LARGE SCALE GENOMIC DNA]</scope>
    <source>
        <strain evidence="2">DSM 17539</strain>
    </source>
</reference>
<organism evidence="1 2">
    <name type="scientific">Arenibacter palladensis</name>
    <dbReference type="NCBI Taxonomy" id="237373"/>
    <lineage>
        <taxon>Bacteria</taxon>
        <taxon>Pseudomonadati</taxon>
        <taxon>Bacteroidota</taxon>
        <taxon>Flavobacteriia</taxon>
        <taxon>Flavobacteriales</taxon>
        <taxon>Flavobacteriaceae</taxon>
        <taxon>Arenibacter</taxon>
    </lineage>
</organism>
<evidence type="ECO:0000313" key="1">
    <source>
        <dbReference type="EMBL" id="SHF30219.1"/>
    </source>
</evidence>
<dbReference type="InterPro" id="IPR013324">
    <property type="entry name" value="RNA_pol_sigma_r3/r4-like"/>
</dbReference>
<dbReference type="SUPFAM" id="SSF88946">
    <property type="entry name" value="Sigma2 domain of RNA polymerase sigma factors"/>
    <property type="match status" value="1"/>
</dbReference>
<dbReference type="Gene3D" id="1.10.1740.10">
    <property type="match status" value="1"/>
</dbReference>